<dbReference type="InterPro" id="IPR008969">
    <property type="entry name" value="CarboxyPept-like_regulatory"/>
</dbReference>
<dbReference type="SUPFAM" id="SSF49464">
    <property type="entry name" value="Carboxypeptidase regulatory domain-like"/>
    <property type="match status" value="1"/>
</dbReference>
<dbReference type="Pfam" id="PF14905">
    <property type="entry name" value="OMP_b-brl_3"/>
    <property type="match status" value="2"/>
</dbReference>
<evidence type="ECO:0000313" key="4">
    <source>
        <dbReference type="Proteomes" id="UP000263900"/>
    </source>
</evidence>
<dbReference type="Proteomes" id="UP000263900">
    <property type="component" value="Chromosome"/>
</dbReference>
<dbReference type="InterPro" id="IPR041700">
    <property type="entry name" value="OMP_b-brl_3"/>
</dbReference>
<dbReference type="Pfam" id="PF13620">
    <property type="entry name" value="CarboxypepD_reg"/>
    <property type="match status" value="1"/>
</dbReference>
<proteinExistence type="predicted"/>
<name>A0A3B7N2R4_9BACT</name>
<reference evidence="3 4" key="1">
    <citation type="submission" date="2018-09" db="EMBL/GenBank/DDBJ databases">
        <title>Genome sequencing of strain 6GH32-13.</title>
        <authorList>
            <person name="Weon H.-Y."/>
            <person name="Heo J."/>
            <person name="Kwon S.-W."/>
        </authorList>
    </citation>
    <scope>NUCLEOTIDE SEQUENCE [LARGE SCALE GENOMIC DNA]</scope>
    <source>
        <strain evidence="3 4">5GH32-13</strain>
    </source>
</reference>
<gene>
    <name evidence="3" type="ORF">D3H65_22565</name>
</gene>
<dbReference type="SUPFAM" id="SSF56935">
    <property type="entry name" value="Porins"/>
    <property type="match status" value="1"/>
</dbReference>
<dbReference type="OrthoDB" id="606930at2"/>
<feature type="signal peptide" evidence="1">
    <location>
        <begin position="1"/>
        <end position="19"/>
    </location>
</feature>
<dbReference type="Gene3D" id="2.60.40.1120">
    <property type="entry name" value="Carboxypeptidase-like, regulatory domain"/>
    <property type="match status" value="1"/>
</dbReference>
<feature type="domain" description="Outer membrane protein beta-barrel" evidence="2">
    <location>
        <begin position="771"/>
        <end position="917"/>
    </location>
</feature>
<dbReference type="AlphaFoldDB" id="A0A3B7N2R4"/>
<organism evidence="3 4">
    <name type="scientific">Paraflavitalea soli</name>
    <dbReference type="NCBI Taxonomy" id="2315862"/>
    <lineage>
        <taxon>Bacteria</taxon>
        <taxon>Pseudomonadati</taxon>
        <taxon>Bacteroidota</taxon>
        <taxon>Chitinophagia</taxon>
        <taxon>Chitinophagales</taxon>
        <taxon>Chitinophagaceae</taxon>
        <taxon>Paraflavitalea</taxon>
    </lineage>
</organism>
<dbReference type="KEGG" id="pseg:D3H65_22565"/>
<protein>
    <recommendedName>
        <fullName evidence="2">Outer membrane protein beta-barrel domain-containing protein</fullName>
    </recommendedName>
</protein>
<feature type="domain" description="Outer membrane protein beta-barrel" evidence="2">
    <location>
        <begin position="459"/>
        <end position="764"/>
    </location>
</feature>
<dbReference type="EMBL" id="CP032157">
    <property type="protein sequence ID" value="AXY76611.1"/>
    <property type="molecule type" value="Genomic_DNA"/>
</dbReference>
<feature type="chain" id="PRO_5017619129" description="Outer membrane protein beta-barrel domain-containing protein" evidence="1">
    <location>
        <begin position="20"/>
        <end position="940"/>
    </location>
</feature>
<sequence>MKKIYLLIITSLCSLATLAQKNGSLKGLLYDSVAKQPVASATITVLQKKDSSLVTFTMTDSKGRFEISGLGNGDYRLLITHVNYHGSSKSFTIDDANKNKDLGNVIMHDAAQMLNEVVVTAEAPPVTLIGDTVQYNAGSFKTPPNANVEQLLKKMPGIEVAKDGTVKAQGQEVKRVLVDGKEFFGTDPKLATKNLPSDAVDKVQVYDKTSDQAQLTGFDDGNSEKTINLKLKKDKKKGLFGKASVGGGTADRYEGRFNLNSFKGARQLSVIGMGNNTNAEGFSFMDMLSFSGGLNGGRGGGSTFTISSNDASLASFTGANNNNSIRTIWGGGINYNNIIGTKTDFTSNYFYNRYNPKIEKQTQQEYFLPDGSTLLRNSNSLSDNINNSHKLNLSADIKLDSFHSIKISPSLGYQSTDNSTVSDYATIGKNNILTNQGFNNSQSSSDGYNFRNDILFRKRFRTRGRTFSLSLQTNLNASDGDGKQLSVNKFFNPDGSPLRTDSINQHSSNSSDLSSYNVRAVYTEPIIKNTLLELSVSNSLSKSTSEKTTWDYNKASGKYDAVNQALSNHYENTYAYTNAGIRWRSQFKKWNFAVGANWQKAELEGNIIAGTKDSLINQTFYNILPNARFQYNFTKFKNLQINYTAVTNQPGMSQLSPVPDISNPLNIREGNPDLKQEYTHMATFNFMSVNPFKNKNFFAFFNVRQTNNKIVNYDNIDAQGVKRTRPVNVDGVYNVNGSLSLGLPVRFLWGTINLSSNVGYDKGKQFINGVGNTINTLTLGPSVRLDMSPTSKFDVSLNAGINHNKSKYSLQESLNTAYFSQSYGADINWQLPKSFYFNTEFTYTVNNRLADGFNLRVPLWNASVSKQFLRYNRGELKLSAFDLLNENVNISRSSNQNYIEDSRITTLKQYFLLSFTYSLSKMGLGAARPNGGGPMRIIGR</sequence>
<evidence type="ECO:0000259" key="2">
    <source>
        <dbReference type="Pfam" id="PF14905"/>
    </source>
</evidence>
<keyword evidence="4" id="KW-1185">Reference proteome</keyword>
<dbReference type="RefSeq" id="WP_119052488.1">
    <property type="nucleotide sequence ID" value="NZ_CP032157.1"/>
</dbReference>
<keyword evidence="1" id="KW-0732">Signal</keyword>
<accession>A0A3B7N2R4</accession>
<evidence type="ECO:0000313" key="3">
    <source>
        <dbReference type="EMBL" id="AXY76611.1"/>
    </source>
</evidence>
<evidence type="ECO:0000256" key="1">
    <source>
        <dbReference type="SAM" id="SignalP"/>
    </source>
</evidence>